<dbReference type="SUPFAM" id="SSF103501">
    <property type="entry name" value="Respiratory nitrate reductase 1 gamma chain"/>
    <property type="match status" value="1"/>
</dbReference>
<keyword evidence="2" id="KW-0813">Transport</keyword>
<dbReference type="PANTHER" id="PTHR30598:SF3">
    <property type="entry name" value="RESPIRATORY NITRATE REDUCTASE 1 GAMMA CHAIN"/>
    <property type="match status" value="1"/>
</dbReference>
<dbReference type="AlphaFoldDB" id="A0A7L4PAL2"/>
<comment type="caution">
    <text evidence="11">The sequence shown here is derived from an EMBL/GenBank/DDBJ whole genome shotgun (WGS) entry which is preliminary data.</text>
</comment>
<keyword evidence="7" id="KW-0560">Oxidoreductase</keyword>
<protein>
    <submittedName>
        <fullName evidence="11">Nitrate reductase</fullName>
    </submittedName>
</protein>
<comment type="subcellular location">
    <subcellularLocation>
        <location evidence="1">Cell membrane</location>
        <topology evidence="1">Multi-pass membrane protein</topology>
    </subcellularLocation>
</comment>
<evidence type="ECO:0000259" key="10">
    <source>
        <dbReference type="Pfam" id="PF02665"/>
    </source>
</evidence>
<dbReference type="GO" id="GO:0020037">
    <property type="term" value="F:heme binding"/>
    <property type="evidence" value="ECO:0007669"/>
    <property type="project" value="TreeGrafter"/>
</dbReference>
<evidence type="ECO:0000256" key="6">
    <source>
        <dbReference type="ARBA" id="ARBA00022989"/>
    </source>
</evidence>
<feature type="transmembrane region" description="Helical" evidence="9">
    <location>
        <begin position="75"/>
        <end position="95"/>
    </location>
</feature>
<evidence type="ECO:0000313" key="11">
    <source>
        <dbReference type="EMBL" id="NYR15487.1"/>
    </source>
</evidence>
<evidence type="ECO:0000313" key="12">
    <source>
        <dbReference type="Proteomes" id="UP000554766"/>
    </source>
</evidence>
<evidence type="ECO:0000256" key="2">
    <source>
        <dbReference type="ARBA" id="ARBA00022448"/>
    </source>
</evidence>
<dbReference type="OMA" id="FLPMSQK"/>
<sequence>MSPVDWFLFGVLPYISLATLVVGVLYRTWRWVSVSGATGLYSVSIPAYRWGFSARGGEVLKRIFLLYTLTTSDRLVLVGSFLFHWGIWIALLGHLSMLIPPENFGMPKEVHKAVALYVGGAAGVLAMIGLVILLVRRLARADVRRLSFLDDWFALLLLLALVALGNYQTLVVHPNYMETVSPWLQSIFTGEVAKGVSLMAEADPATKAHAFLAMLFMMYVPLGKMIHPFSFIAMPTLWSKPTELYGYTHPKIEAK</sequence>
<proteinExistence type="predicted"/>
<keyword evidence="6 9" id="KW-1133">Transmembrane helix</keyword>
<dbReference type="GO" id="GO:0008940">
    <property type="term" value="F:nitrate reductase activity"/>
    <property type="evidence" value="ECO:0007669"/>
    <property type="project" value="TreeGrafter"/>
</dbReference>
<dbReference type="InterPro" id="IPR023234">
    <property type="entry name" value="NarG-like_domain"/>
</dbReference>
<accession>A0A7L4PAL2</accession>
<feature type="transmembrane region" description="Helical" evidence="9">
    <location>
        <begin position="6"/>
        <end position="26"/>
    </location>
</feature>
<dbReference type="InterPro" id="IPR036197">
    <property type="entry name" value="NarG-like_sf"/>
</dbReference>
<dbReference type="GeneID" id="5054811"/>
<feature type="transmembrane region" description="Helical" evidence="9">
    <location>
        <begin position="208"/>
        <end position="226"/>
    </location>
</feature>
<reference evidence="11 12" key="1">
    <citation type="journal article" date="2020" name="Nat. Commun.">
        <title>The structures of two archaeal type IV pili illuminate evolutionary relationships.</title>
        <authorList>
            <person name="Wang F."/>
            <person name="Baquero D.P."/>
            <person name="Su Z."/>
            <person name="Beltran L.C."/>
            <person name="Prangishvili D."/>
            <person name="Krupovic M."/>
            <person name="Egelman E.H."/>
        </authorList>
    </citation>
    <scope>NUCLEOTIDE SEQUENCE [LARGE SCALE GENOMIC DNA]</scope>
    <source>
        <strain evidence="11 12">2GA</strain>
    </source>
</reference>
<dbReference type="EMBL" id="JAAVJF010000002">
    <property type="protein sequence ID" value="NYR15487.1"/>
    <property type="molecule type" value="Genomic_DNA"/>
</dbReference>
<keyword evidence="3" id="KW-1003">Cell membrane</keyword>
<dbReference type="Gene3D" id="1.20.950.20">
    <property type="entry name" value="Transmembrane di-heme cytochromes, Chain C"/>
    <property type="match status" value="1"/>
</dbReference>
<keyword evidence="12" id="KW-1185">Reference proteome</keyword>
<dbReference type="RefSeq" id="WP_011900702.1">
    <property type="nucleotide sequence ID" value="NZ_JAAVJF010000002.1"/>
</dbReference>
<evidence type="ECO:0000256" key="4">
    <source>
        <dbReference type="ARBA" id="ARBA00022692"/>
    </source>
</evidence>
<gene>
    <name evidence="11" type="ORF">HC235_05920</name>
</gene>
<dbReference type="InterPro" id="IPR051936">
    <property type="entry name" value="Heme-iron_electron_transfer"/>
</dbReference>
<keyword evidence="4 9" id="KW-0812">Transmembrane</keyword>
<name>A0A7L4PAL2_9CREN</name>
<evidence type="ECO:0000256" key="1">
    <source>
        <dbReference type="ARBA" id="ARBA00004651"/>
    </source>
</evidence>
<dbReference type="Proteomes" id="UP000554766">
    <property type="component" value="Unassembled WGS sequence"/>
</dbReference>
<feature type="transmembrane region" description="Helical" evidence="9">
    <location>
        <begin position="115"/>
        <end position="135"/>
    </location>
</feature>
<dbReference type="PANTHER" id="PTHR30598">
    <property type="entry name" value="NITRATE REDUCTASE PRIVATE CHAPERONE, REDOX ENZYME MATURATION PROTEIN REMP FAMILY"/>
    <property type="match status" value="1"/>
</dbReference>
<evidence type="ECO:0000256" key="3">
    <source>
        <dbReference type="ARBA" id="ARBA00022475"/>
    </source>
</evidence>
<evidence type="ECO:0000256" key="8">
    <source>
        <dbReference type="ARBA" id="ARBA00023136"/>
    </source>
</evidence>
<feature type="transmembrane region" description="Helical" evidence="9">
    <location>
        <begin position="147"/>
        <end position="167"/>
    </location>
</feature>
<dbReference type="Pfam" id="PF02665">
    <property type="entry name" value="Nitrate_red_gam"/>
    <property type="match status" value="1"/>
</dbReference>
<organism evidence="11 12">
    <name type="scientific">Pyrobaculum arsenaticum</name>
    <dbReference type="NCBI Taxonomy" id="121277"/>
    <lineage>
        <taxon>Archaea</taxon>
        <taxon>Thermoproteota</taxon>
        <taxon>Thermoprotei</taxon>
        <taxon>Thermoproteales</taxon>
        <taxon>Thermoproteaceae</taxon>
        <taxon>Pyrobaculum</taxon>
    </lineage>
</organism>
<keyword evidence="8 9" id="KW-0472">Membrane</keyword>
<evidence type="ECO:0000256" key="5">
    <source>
        <dbReference type="ARBA" id="ARBA00022982"/>
    </source>
</evidence>
<dbReference type="GO" id="GO:0019645">
    <property type="term" value="P:anaerobic electron transport chain"/>
    <property type="evidence" value="ECO:0007669"/>
    <property type="project" value="TreeGrafter"/>
</dbReference>
<dbReference type="GO" id="GO:0009055">
    <property type="term" value="F:electron transfer activity"/>
    <property type="evidence" value="ECO:0007669"/>
    <property type="project" value="TreeGrafter"/>
</dbReference>
<keyword evidence="5" id="KW-0249">Electron transport</keyword>
<evidence type="ECO:0000256" key="9">
    <source>
        <dbReference type="SAM" id="Phobius"/>
    </source>
</evidence>
<evidence type="ECO:0000256" key="7">
    <source>
        <dbReference type="ARBA" id="ARBA00023002"/>
    </source>
</evidence>
<dbReference type="GO" id="GO:0005886">
    <property type="term" value="C:plasma membrane"/>
    <property type="evidence" value="ECO:0007669"/>
    <property type="project" value="UniProtKB-SubCell"/>
</dbReference>
<feature type="domain" description="NarG-like" evidence="10">
    <location>
        <begin position="73"/>
        <end position="231"/>
    </location>
</feature>